<dbReference type="PANTHER" id="PTHR21266:SF60">
    <property type="entry name" value="3-KETOSTEROID-9-ALPHA-MONOOXYGENASE, OXYGENASE COMPONENT"/>
    <property type="match status" value="1"/>
</dbReference>
<keyword evidence="2" id="KW-0479">Metal-binding</keyword>
<dbReference type="OrthoDB" id="9800776at2"/>
<keyword evidence="4" id="KW-0408">Iron</keyword>
<evidence type="ECO:0000256" key="5">
    <source>
        <dbReference type="ARBA" id="ARBA00023014"/>
    </source>
</evidence>
<accession>A0A3S2UV95</accession>
<dbReference type="Gene3D" id="2.102.10.10">
    <property type="entry name" value="Rieske [2Fe-2S] iron-sulphur domain"/>
    <property type="match status" value="1"/>
</dbReference>
<evidence type="ECO:0000313" key="8">
    <source>
        <dbReference type="Proteomes" id="UP000282837"/>
    </source>
</evidence>
<dbReference type="PANTHER" id="PTHR21266">
    <property type="entry name" value="IRON-SULFUR DOMAIN CONTAINING PROTEIN"/>
    <property type="match status" value="1"/>
</dbReference>
<keyword evidence="5" id="KW-0411">Iron-sulfur</keyword>
<organism evidence="7 8">
    <name type="scientific">Novosphingobium umbonatum</name>
    <dbReference type="NCBI Taxonomy" id="1908524"/>
    <lineage>
        <taxon>Bacteria</taxon>
        <taxon>Pseudomonadati</taxon>
        <taxon>Pseudomonadota</taxon>
        <taxon>Alphaproteobacteria</taxon>
        <taxon>Sphingomonadales</taxon>
        <taxon>Sphingomonadaceae</taxon>
        <taxon>Novosphingobium</taxon>
    </lineage>
</organism>
<dbReference type="InterPro" id="IPR050584">
    <property type="entry name" value="Cholesterol_7-desaturase"/>
</dbReference>
<protein>
    <submittedName>
        <fullName evidence="7">Aromatic ring-hydroxylating dioxygenase subunit alpha</fullName>
    </submittedName>
</protein>
<proteinExistence type="predicted"/>
<comment type="caution">
    <text evidence="7">The sequence shown here is derived from an EMBL/GenBank/DDBJ whole genome shotgun (WGS) entry which is preliminary data.</text>
</comment>
<sequence length="335" mass="38148">MTAPYLLNVWYMAAWQEEVDGKAWLARKLLGQNWLIFEQEDGTYAMVQDRCPHRFAPLSMGKRVGDTIACGYHGLRFDGKGQCVHNPFSDMIPPAAKLATYPVVARHGILWFWPGEAEAADPATIPDFTILDDPRPMVRQSMRMQAHYELLTDNLMDLSHVEFVHENTFNSGGVFWLGQHHAFQDEQGAIWSNWAVEDVPPPPFVPQLKGRNCNRWTKMRWNAPATMMLEVGCAPHDAPQDTSAFPTMRNPHIVTPESENSSWYFYNCEPGEESIAFARKVFEDEDQPMLEAVQQAMDGQDFWDMRPVVLNIDGGAIRARRHLEKMKKAEAAPLS</sequence>
<dbReference type="InterPro" id="IPR036922">
    <property type="entry name" value="Rieske_2Fe-2S_sf"/>
</dbReference>
<keyword evidence="1" id="KW-0001">2Fe-2S</keyword>
<dbReference type="Gene3D" id="3.90.380.10">
    <property type="entry name" value="Naphthalene 1,2-dioxygenase Alpha Subunit, Chain A, domain 1"/>
    <property type="match status" value="1"/>
</dbReference>
<gene>
    <name evidence="7" type="ORF">EOE18_07400</name>
</gene>
<evidence type="ECO:0000256" key="1">
    <source>
        <dbReference type="ARBA" id="ARBA00022714"/>
    </source>
</evidence>
<evidence type="ECO:0000256" key="2">
    <source>
        <dbReference type="ARBA" id="ARBA00022723"/>
    </source>
</evidence>
<reference evidence="7 8" key="1">
    <citation type="submission" date="2019-01" db="EMBL/GenBank/DDBJ databases">
        <authorList>
            <person name="Chen W.-M."/>
        </authorList>
    </citation>
    <scope>NUCLEOTIDE SEQUENCE [LARGE SCALE GENOMIC DNA]</scope>
    <source>
        <strain evidence="7 8">FSY-9</strain>
    </source>
</reference>
<dbReference type="InterPro" id="IPR017941">
    <property type="entry name" value="Rieske_2Fe-2S"/>
</dbReference>
<dbReference type="GO" id="GO:0046872">
    <property type="term" value="F:metal ion binding"/>
    <property type="evidence" value="ECO:0007669"/>
    <property type="project" value="UniProtKB-KW"/>
</dbReference>
<dbReference type="PROSITE" id="PS51296">
    <property type="entry name" value="RIESKE"/>
    <property type="match status" value="1"/>
</dbReference>
<dbReference type="SUPFAM" id="SSF55961">
    <property type="entry name" value="Bet v1-like"/>
    <property type="match status" value="1"/>
</dbReference>
<dbReference type="GO" id="GO:0051537">
    <property type="term" value="F:2 iron, 2 sulfur cluster binding"/>
    <property type="evidence" value="ECO:0007669"/>
    <property type="project" value="UniProtKB-KW"/>
</dbReference>
<keyword evidence="7" id="KW-0223">Dioxygenase</keyword>
<dbReference type="AlphaFoldDB" id="A0A3S2UV95"/>
<dbReference type="SUPFAM" id="SSF50022">
    <property type="entry name" value="ISP domain"/>
    <property type="match status" value="1"/>
</dbReference>
<evidence type="ECO:0000259" key="6">
    <source>
        <dbReference type="PROSITE" id="PS51296"/>
    </source>
</evidence>
<dbReference type="GO" id="GO:0051213">
    <property type="term" value="F:dioxygenase activity"/>
    <property type="evidence" value="ECO:0007669"/>
    <property type="project" value="UniProtKB-KW"/>
</dbReference>
<feature type="domain" description="Rieske" evidence="6">
    <location>
        <begin position="10"/>
        <end position="112"/>
    </location>
</feature>
<dbReference type="Proteomes" id="UP000282837">
    <property type="component" value="Unassembled WGS sequence"/>
</dbReference>
<keyword evidence="8" id="KW-1185">Reference proteome</keyword>
<evidence type="ECO:0000313" key="7">
    <source>
        <dbReference type="EMBL" id="RVU05949.1"/>
    </source>
</evidence>
<dbReference type="InterPro" id="IPR044043">
    <property type="entry name" value="VanA_C_cat"/>
</dbReference>
<keyword evidence="3" id="KW-0560">Oxidoreductase</keyword>
<dbReference type="Pfam" id="PF19112">
    <property type="entry name" value="VanA_C"/>
    <property type="match status" value="1"/>
</dbReference>
<evidence type="ECO:0000256" key="3">
    <source>
        <dbReference type="ARBA" id="ARBA00023002"/>
    </source>
</evidence>
<dbReference type="EMBL" id="SACO01000004">
    <property type="protein sequence ID" value="RVU05949.1"/>
    <property type="molecule type" value="Genomic_DNA"/>
</dbReference>
<dbReference type="Pfam" id="PF00355">
    <property type="entry name" value="Rieske"/>
    <property type="match status" value="1"/>
</dbReference>
<name>A0A3S2UV95_9SPHN</name>
<evidence type="ECO:0000256" key="4">
    <source>
        <dbReference type="ARBA" id="ARBA00023004"/>
    </source>
</evidence>